<dbReference type="InterPro" id="IPR011990">
    <property type="entry name" value="TPR-like_helical_dom_sf"/>
</dbReference>
<dbReference type="Gene3D" id="1.25.40.10">
    <property type="entry name" value="Tetratricopeptide repeat domain"/>
    <property type="match status" value="1"/>
</dbReference>
<dbReference type="SUPFAM" id="SSF52047">
    <property type="entry name" value="RNI-like"/>
    <property type="match status" value="1"/>
</dbReference>
<comment type="caution">
    <text evidence="2">The sequence shown here is derived from an EMBL/GenBank/DDBJ whole genome shotgun (WGS) entry which is preliminary data.</text>
</comment>
<accession>A0A9P8I5W6</accession>
<feature type="repeat" description="TPR" evidence="1">
    <location>
        <begin position="11"/>
        <end position="44"/>
    </location>
</feature>
<keyword evidence="1" id="KW-0802">TPR repeat</keyword>
<dbReference type="Proteomes" id="UP000698800">
    <property type="component" value="Unassembled WGS sequence"/>
</dbReference>
<keyword evidence="3" id="KW-1185">Reference proteome</keyword>
<name>A0A9P8I5W6_9PEZI</name>
<organism evidence="2 3">
    <name type="scientific">Glutinoglossum americanum</name>
    <dbReference type="NCBI Taxonomy" id="1670608"/>
    <lineage>
        <taxon>Eukaryota</taxon>
        <taxon>Fungi</taxon>
        <taxon>Dikarya</taxon>
        <taxon>Ascomycota</taxon>
        <taxon>Pezizomycotina</taxon>
        <taxon>Geoglossomycetes</taxon>
        <taxon>Geoglossales</taxon>
        <taxon>Geoglossaceae</taxon>
        <taxon>Glutinoglossum</taxon>
    </lineage>
</organism>
<protein>
    <recommendedName>
        <fullName evidence="4">RNI-like protein</fullName>
    </recommendedName>
</protein>
<gene>
    <name evidence="2" type="ORF">FGG08_002609</name>
</gene>
<evidence type="ECO:0000313" key="2">
    <source>
        <dbReference type="EMBL" id="KAH0543001.1"/>
    </source>
</evidence>
<dbReference type="OrthoDB" id="629492at2759"/>
<dbReference type="InterPro" id="IPR019734">
    <property type="entry name" value="TPR_rpt"/>
</dbReference>
<dbReference type="InterPro" id="IPR032675">
    <property type="entry name" value="LRR_dom_sf"/>
</dbReference>
<dbReference type="AlphaFoldDB" id="A0A9P8I5W6"/>
<dbReference type="SUPFAM" id="SSF48452">
    <property type="entry name" value="TPR-like"/>
    <property type="match status" value="1"/>
</dbReference>
<reference evidence="2" key="1">
    <citation type="submission" date="2021-03" db="EMBL/GenBank/DDBJ databases">
        <title>Comparative genomics and phylogenomic investigation of the class Geoglossomycetes provide insights into ecological specialization and systematics.</title>
        <authorList>
            <person name="Melie T."/>
            <person name="Pirro S."/>
            <person name="Miller A.N."/>
            <person name="Quandt A."/>
        </authorList>
    </citation>
    <scope>NUCLEOTIDE SEQUENCE</scope>
    <source>
        <strain evidence="2">GBOQ0MN5Z8</strain>
    </source>
</reference>
<dbReference type="Gene3D" id="3.80.10.10">
    <property type="entry name" value="Ribonuclease Inhibitor"/>
    <property type="match status" value="1"/>
</dbReference>
<evidence type="ECO:0000256" key="1">
    <source>
        <dbReference type="PROSITE-ProRule" id="PRU00339"/>
    </source>
</evidence>
<sequence>MVYPSYQQLTPKKAQEFGQSYYRRRQYDLALEAFSTAIELSDNYPIDVLDNRAATYEKLGDLKSALGDARLMLQLEKSSAQVQSTSTSANLLLLTATRATCALAKSFSYWIGGVMLQVSTSVGYLECLQQTLSTRGLKHLDVRLDDQHFLDLAPCLRELTLFGWADLFTLFPADYSSLSQLESLTLIRCGIDRFPLLPPTIRQLRIATDLCLRMDTLASQANLAANDYSQLESLTLRDIYDLKLRDITSMLSYPSDCRNSPLKILRIGRCLGLTNADLIALLTSKATKQVVELCLVGGNKINDTLSEAISEMEDLEYLDLSENSKLTGVSVKKIASKSGKPLKLLRINQCSSIGIDAVEMARRTGVEVKFLITDWETGRVRFPTHFF</sequence>
<evidence type="ECO:0000313" key="3">
    <source>
        <dbReference type="Proteomes" id="UP000698800"/>
    </source>
</evidence>
<evidence type="ECO:0008006" key="4">
    <source>
        <dbReference type="Google" id="ProtNLM"/>
    </source>
</evidence>
<dbReference type="SMART" id="SM00028">
    <property type="entry name" value="TPR"/>
    <property type="match status" value="2"/>
</dbReference>
<dbReference type="PROSITE" id="PS50005">
    <property type="entry name" value="TPR"/>
    <property type="match status" value="1"/>
</dbReference>
<proteinExistence type="predicted"/>
<dbReference type="EMBL" id="JAGHQL010000041">
    <property type="protein sequence ID" value="KAH0543001.1"/>
    <property type="molecule type" value="Genomic_DNA"/>
</dbReference>